<organism evidence="4 5">
    <name type="scientific">Burkholderia humptydooensis</name>
    <dbReference type="NCBI Taxonomy" id="430531"/>
    <lineage>
        <taxon>Bacteria</taxon>
        <taxon>Pseudomonadati</taxon>
        <taxon>Pseudomonadota</taxon>
        <taxon>Betaproteobacteria</taxon>
        <taxon>Burkholderiales</taxon>
        <taxon>Burkholderiaceae</taxon>
        <taxon>Burkholderia</taxon>
        <taxon>pseudomallei group</taxon>
    </lineage>
</organism>
<dbReference type="SUPFAM" id="SSF103473">
    <property type="entry name" value="MFS general substrate transporter"/>
    <property type="match status" value="1"/>
</dbReference>
<dbReference type="PANTHER" id="PTHR11360">
    <property type="entry name" value="MONOCARBOXYLATE TRANSPORTER"/>
    <property type="match status" value="1"/>
</dbReference>
<reference evidence="4 5" key="1">
    <citation type="submission" date="2020-12" db="EMBL/GenBank/DDBJ databases">
        <title>FDA dAtabase for Regulatory Grade micrObial Sequences (FDA-ARGOS): Supporting development and validation of Infectious Disease Dx tests.</title>
        <authorList>
            <person name="Nelson B."/>
            <person name="Plummer A."/>
            <person name="Tallon L."/>
            <person name="Sadzewicz L."/>
            <person name="Zhao X."/>
            <person name="Boylan J."/>
            <person name="Ott S."/>
            <person name="Bowen H."/>
            <person name="Vavikolanu K."/>
            <person name="Mehta A."/>
            <person name="Aluvathingal J."/>
            <person name="Nadendla S."/>
            <person name="Myers T."/>
            <person name="Yan Y."/>
            <person name="Sichtig H."/>
        </authorList>
    </citation>
    <scope>NUCLEOTIDE SEQUENCE [LARGE SCALE GENOMIC DNA]</scope>
    <source>
        <strain evidence="4 5">FDAARGOS_899</strain>
    </source>
</reference>
<dbReference type="RefSeq" id="WP_052687565.1">
    <property type="nucleotide sequence ID" value="NZ_CP013380.1"/>
</dbReference>
<keyword evidence="1" id="KW-0812">Transmembrane</keyword>
<keyword evidence="3" id="KW-0472">Membrane</keyword>
<sequence length="225" mass="23202">MIGVSGAATSVFGNLAILPKQFDRRLGLATGCAMVGLSVGTAAALTGSQHLIAAFHWRHAYQIIACASVAGSLLTCALIQKRTVALRPQTHDRAIDIPAAEQRFLVVKLDTIALVAFLALSATLSLNPHLPVLLADRGLSPESAANCASLIGVGILVGLLLSSILIDRLHSPLVSAGFLLTGASGYLVLVNAWSLQSMLLASAGIGLAIGAEDDLLSYLSASIWG</sequence>
<dbReference type="Gene3D" id="1.20.1250.20">
    <property type="entry name" value="MFS general substrate transporter like domains"/>
    <property type="match status" value="1"/>
</dbReference>
<dbReference type="EMBL" id="CP065686">
    <property type="protein sequence ID" value="QPS44939.1"/>
    <property type="molecule type" value="Genomic_DNA"/>
</dbReference>
<name>A0A7U4SS04_9BURK</name>
<evidence type="ECO:0000256" key="3">
    <source>
        <dbReference type="ARBA" id="ARBA00023136"/>
    </source>
</evidence>
<keyword evidence="2" id="KW-1133">Transmembrane helix</keyword>
<dbReference type="Proteomes" id="UP000594943">
    <property type="component" value="Chromosome 1"/>
</dbReference>
<dbReference type="InterPro" id="IPR011701">
    <property type="entry name" value="MFS"/>
</dbReference>
<proteinExistence type="predicted"/>
<gene>
    <name evidence="4" type="ORF">I6G56_07670</name>
</gene>
<evidence type="ECO:0000313" key="5">
    <source>
        <dbReference type="Proteomes" id="UP000594943"/>
    </source>
</evidence>
<dbReference type="KEGG" id="bhg:I6G56_07670"/>
<accession>A0A7T2U3K9</accession>
<protein>
    <submittedName>
        <fullName evidence="4">MFS transporter</fullName>
    </submittedName>
</protein>
<accession>A0A7U4SS04</accession>
<dbReference type="PANTHER" id="PTHR11360:SF284">
    <property type="entry name" value="EG:103B4.3 PROTEIN-RELATED"/>
    <property type="match status" value="1"/>
</dbReference>
<evidence type="ECO:0000313" key="4">
    <source>
        <dbReference type="EMBL" id="QPS44939.1"/>
    </source>
</evidence>
<dbReference type="InterPro" id="IPR050327">
    <property type="entry name" value="Proton-linked_MCT"/>
</dbReference>
<dbReference type="InterPro" id="IPR036259">
    <property type="entry name" value="MFS_trans_sf"/>
</dbReference>
<evidence type="ECO:0000256" key="2">
    <source>
        <dbReference type="ARBA" id="ARBA00022989"/>
    </source>
</evidence>
<dbReference type="AlphaFoldDB" id="A0A7U4SS04"/>
<dbReference type="GO" id="GO:0022857">
    <property type="term" value="F:transmembrane transporter activity"/>
    <property type="evidence" value="ECO:0007669"/>
    <property type="project" value="InterPro"/>
</dbReference>
<dbReference type="Pfam" id="PF07690">
    <property type="entry name" value="MFS_1"/>
    <property type="match status" value="1"/>
</dbReference>
<evidence type="ECO:0000256" key="1">
    <source>
        <dbReference type="ARBA" id="ARBA00022692"/>
    </source>
</evidence>